<feature type="transmembrane region" description="Helical" evidence="1">
    <location>
        <begin position="65"/>
        <end position="86"/>
    </location>
</feature>
<keyword evidence="1" id="KW-0812">Transmembrane</keyword>
<keyword evidence="1" id="KW-0472">Membrane</keyword>
<name>A0A5P6PGP4_9BRAD</name>
<keyword evidence="1" id="KW-1133">Transmembrane helix</keyword>
<sequence length="118" mass="12257">MNLRRLIAQLLAVLVIAGLIAAPLVTPAAAMGLSGSGMGGTASMSGDMPCCPDHQKSNDCHDCPIVAMCISTFVQAAPAISAAILIRQPIRVMLFALDDTISDGLDRPPPDHPPRTLV</sequence>
<evidence type="ECO:0000256" key="1">
    <source>
        <dbReference type="SAM" id="Phobius"/>
    </source>
</evidence>
<organism evidence="2 3">
    <name type="scientific">Bradyrhizobium betae</name>
    <dbReference type="NCBI Taxonomy" id="244734"/>
    <lineage>
        <taxon>Bacteria</taxon>
        <taxon>Pseudomonadati</taxon>
        <taxon>Pseudomonadota</taxon>
        <taxon>Alphaproteobacteria</taxon>
        <taxon>Hyphomicrobiales</taxon>
        <taxon>Nitrobacteraceae</taxon>
        <taxon>Bradyrhizobium</taxon>
    </lineage>
</organism>
<reference evidence="3" key="1">
    <citation type="submission" date="2019-10" db="EMBL/GenBank/DDBJ databases">
        <title>Complete Genome Sequence of Bradyrhizobium betae type strain PL7HG1T.</title>
        <authorList>
            <person name="Bromfield E.S.P."/>
            <person name="Cloutier S."/>
        </authorList>
    </citation>
    <scope>NUCLEOTIDE SEQUENCE [LARGE SCALE GENOMIC DNA]</scope>
    <source>
        <strain evidence="3">PL7HG1</strain>
        <plasmid evidence="3">pbbpl7hg1</plasmid>
    </source>
</reference>
<dbReference type="AlphaFoldDB" id="A0A5P6PGP4"/>
<proteinExistence type="predicted"/>
<dbReference type="Proteomes" id="UP000325641">
    <property type="component" value="Plasmid pBbPL7HG1"/>
</dbReference>
<evidence type="ECO:0008006" key="4">
    <source>
        <dbReference type="Google" id="ProtNLM"/>
    </source>
</evidence>
<evidence type="ECO:0000313" key="3">
    <source>
        <dbReference type="Proteomes" id="UP000325641"/>
    </source>
</evidence>
<dbReference type="KEGG" id="bbet:F8237_34590"/>
<geneLocation type="plasmid" evidence="3">
    <name>pbbpl7hg1</name>
</geneLocation>
<evidence type="ECO:0000313" key="2">
    <source>
        <dbReference type="EMBL" id="QFI77455.1"/>
    </source>
</evidence>
<protein>
    <recommendedName>
        <fullName evidence="4">DUF2946 domain-containing protein</fullName>
    </recommendedName>
</protein>
<accession>A0A5P6PGP4</accession>
<gene>
    <name evidence="2" type="ORF">F8237_34590</name>
</gene>
<dbReference type="EMBL" id="CP044544">
    <property type="protein sequence ID" value="QFI77455.1"/>
    <property type="molecule type" value="Genomic_DNA"/>
</dbReference>
<dbReference type="OrthoDB" id="8403094at2"/>
<keyword evidence="2" id="KW-0614">Plasmid</keyword>
<dbReference type="RefSeq" id="WP_151650787.1">
    <property type="nucleotide sequence ID" value="NZ_CP044544.1"/>
</dbReference>